<dbReference type="EMBL" id="RCZH01000029">
    <property type="protein sequence ID" value="TPG31345.1"/>
    <property type="molecule type" value="Genomic_DNA"/>
</dbReference>
<keyword evidence="2" id="KW-1185">Reference proteome</keyword>
<accession>A0A502E0V8</accession>
<evidence type="ECO:0000313" key="2">
    <source>
        <dbReference type="Proteomes" id="UP000319700"/>
    </source>
</evidence>
<dbReference type="OrthoDB" id="1341760at2"/>
<organism evidence="1 2">
    <name type="scientific">Flavobacterium pectinovorum</name>
    <dbReference type="NCBI Taxonomy" id="29533"/>
    <lineage>
        <taxon>Bacteria</taxon>
        <taxon>Pseudomonadati</taxon>
        <taxon>Bacteroidota</taxon>
        <taxon>Flavobacteriia</taxon>
        <taxon>Flavobacteriales</taxon>
        <taxon>Flavobacteriaceae</taxon>
        <taxon>Flavobacterium</taxon>
    </lineage>
</organism>
<evidence type="ECO:0000313" key="1">
    <source>
        <dbReference type="EMBL" id="TPG31345.1"/>
    </source>
</evidence>
<name>A0A502E0V8_9FLAO</name>
<dbReference type="Proteomes" id="UP000319700">
    <property type="component" value="Unassembled WGS sequence"/>
</dbReference>
<reference evidence="1 2" key="1">
    <citation type="journal article" date="2019" name="Environ. Microbiol.">
        <title>Species interactions and distinct microbial communities in high Arctic permafrost affected cryosols are associated with the CH4 and CO2 gas fluxes.</title>
        <authorList>
            <person name="Altshuler I."/>
            <person name="Hamel J."/>
            <person name="Turney S."/>
            <person name="Magnuson E."/>
            <person name="Levesque R."/>
            <person name="Greer C."/>
            <person name="Whyte L.G."/>
        </authorList>
    </citation>
    <scope>NUCLEOTIDE SEQUENCE [LARGE SCALE GENOMIC DNA]</scope>
    <source>
        <strain evidence="1 2">42</strain>
    </source>
</reference>
<sequence length="186" mass="21881">MIKNWIKTNENGIQIPIDIFAPHLFYFDKIDKNLKTEFLEGKRFGIAWEYNGTEVSVFDNEGSVEGFPTANLQYIVAIFRNSNLYPHPNNAIIFNLDGSLKKILQFPKFKSEIILTEIEKNNQTNPPLDDDRLCFYKYSRQTNDQGIEFDILEINYDLEYSESQILDSDTLELTHLLKSRFDRYNF</sequence>
<dbReference type="AlphaFoldDB" id="A0A502E0V8"/>
<proteinExistence type="predicted"/>
<dbReference type="RefSeq" id="WP_140511974.1">
    <property type="nucleotide sequence ID" value="NZ_RCZH01000029.1"/>
</dbReference>
<protein>
    <submittedName>
        <fullName evidence="1">Uncharacterized protein</fullName>
    </submittedName>
</protein>
<comment type="caution">
    <text evidence="1">The sequence shown here is derived from an EMBL/GenBank/DDBJ whole genome shotgun (WGS) entry which is preliminary data.</text>
</comment>
<gene>
    <name evidence="1" type="ORF">EAH81_26835</name>
</gene>